<sequence>MDTVWWVLGGVVLVATLLDVVPTALSDDEAGFLAGPFSRVLWSTPPARSAVQAALAVGAGSVEQRPAAVWSVTYDVRYPVRALERGAGRARDLRGPDRDAVRAVTAQHTAALVAVLEHREGPTVRQVSVVDGRDASGDVLAVLHRLDRVDQALVVLISRPAPDAVEPVDDDTVRVGA</sequence>
<dbReference type="RefSeq" id="WP_191779263.1">
    <property type="nucleotide sequence ID" value="NZ_JACSQV010000001.1"/>
</dbReference>
<reference evidence="1 2" key="1">
    <citation type="submission" date="2020-08" db="EMBL/GenBank/DDBJ databases">
        <title>A Genomic Blueprint of the Chicken Gut Microbiome.</title>
        <authorList>
            <person name="Gilroy R."/>
            <person name="Ravi A."/>
            <person name="Getino M."/>
            <person name="Pursley I."/>
            <person name="Horton D.L."/>
            <person name="Alikhan N.-F."/>
            <person name="Baker D."/>
            <person name="Gharbi K."/>
            <person name="Hall N."/>
            <person name="Watson M."/>
            <person name="Adriaenssens E.M."/>
            <person name="Foster-Nyarko E."/>
            <person name="Jarju S."/>
            <person name="Secka A."/>
            <person name="Antonio M."/>
            <person name="Oren A."/>
            <person name="Chaudhuri R."/>
            <person name="La Ragione R.M."/>
            <person name="Hildebrand F."/>
            <person name="Pallen M.J."/>
        </authorList>
    </citation>
    <scope>NUCLEOTIDE SEQUENCE [LARGE SCALE GENOMIC DNA]</scope>
    <source>
        <strain evidence="1 2">Sa3CUA2</strain>
    </source>
</reference>
<proteinExistence type="predicted"/>
<keyword evidence="2" id="KW-1185">Reference proteome</keyword>
<name>A0ABR8Q8K1_9CELL</name>
<organism evidence="1 2">
    <name type="scientific">Cellulomonas avistercoris</name>
    <dbReference type="NCBI Taxonomy" id="2762242"/>
    <lineage>
        <taxon>Bacteria</taxon>
        <taxon>Bacillati</taxon>
        <taxon>Actinomycetota</taxon>
        <taxon>Actinomycetes</taxon>
        <taxon>Micrococcales</taxon>
        <taxon>Cellulomonadaceae</taxon>
        <taxon>Cellulomonas</taxon>
    </lineage>
</organism>
<dbReference type="Proteomes" id="UP000604241">
    <property type="component" value="Unassembled WGS sequence"/>
</dbReference>
<evidence type="ECO:0000313" key="2">
    <source>
        <dbReference type="Proteomes" id="UP000604241"/>
    </source>
</evidence>
<protein>
    <submittedName>
        <fullName evidence="1">Uncharacterized protein</fullName>
    </submittedName>
</protein>
<accession>A0ABR8Q8K1</accession>
<evidence type="ECO:0000313" key="1">
    <source>
        <dbReference type="EMBL" id="MBD7916757.1"/>
    </source>
</evidence>
<comment type="caution">
    <text evidence="1">The sequence shown here is derived from an EMBL/GenBank/DDBJ whole genome shotgun (WGS) entry which is preliminary data.</text>
</comment>
<dbReference type="EMBL" id="JACSQV010000001">
    <property type="protein sequence ID" value="MBD7916757.1"/>
    <property type="molecule type" value="Genomic_DNA"/>
</dbReference>
<gene>
    <name evidence="1" type="ORF">H9657_00470</name>
</gene>